<dbReference type="Proteomes" id="UP000542742">
    <property type="component" value="Unassembled WGS sequence"/>
</dbReference>
<dbReference type="EMBL" id="JACHMF010000001">
    <property type="protein sequence ID" value="MBB4690002.1"/>
    <property type="molecule type" value="Genomic_DNA"/>
</dbReference>
<protein>
    <submittedName>
        <fullName evidence="2">Outer membrane protein OmpA-like peptidoglycan-associated protein</fullName>
    </submittedName>
</protein>
<reference evidence="2 3" key="1">
    <citation type="submission" date="2020-08" db="EMBL/GenBank/DDBJ databases">
        <title>Sequencing the genomes of 1000 actinobacteria strains.</title>
        <authorList>
            <person name="Klenk H.-P."/>
        </authorList>
    </citation>
    <scope>NUCLEOTIDE SEQUENCE [LARGE SCALE GENOMIC DNA]</scope>
    <source>
        <strain evidence="2 3">DSM 45518</strain>
    </source>
</reference>
<dbReference type="InterPro" id="IPR036737">
    <property type="entry name" value="OmpA-like_sf"/>
</dbReference>
<comment type="caution">
    <text evidence="2">The sequence shown here is derived from an EMBL/GenBank/DDBJ whole genome shotgun (WGS) entry which is preliminary data.</text>
</comment>
<evidence type="ECO:0000313" key="3">
    <source>
        <dbReference type="Proteomes" id="UP000542742"/>
    </source>
</evidence>
<dbReference type="PROSITE" id="PS51257">
    <property type="entry name" value="PROKAR_LIPOPROTEIN"/>
    <property type="match status" value="1"/>
</dbReference>
<dbReference type="AlphaFoldDB" id="A0A7W7CK51"/>
<dbReference type="RefSeq" id="WP_184949026.1">
    <property type="nucleotide sequence ID" value="NZ_BOMC01000040.1"/>
</dbReference>
<evidence type="ECO:0000256" key="1">
    <source>
        <dbReference type="SAM" id="SignalP"/>
    </source>
</evidence>
<proteinExistence type="predicted"/>
<evidence type="ECO:0000313" key="2">
    <source>
        <dbReference type="EMBL" id="MBB4690002.1"/>
    </source>
</evidence>
<feature type="chain" id="PRO_5031033686" evidence="1">
    <location>
        <begin position="24"/>
        <end position="376"/>
    </location>
</feature>
<accession>A0A7W7CK51</accession>
<dbReference type="Gene3D" id="3.30.1330.60">
    <property type="entry name" value="OmpA-like domain"/>
    <property type="match status" value="1"/>
</dbReference>
<sequence>MRFSSAGRALLAAALLATVAACAEDKPAPSCPTQAQPGLAVAVGARANSPQPALPKQVEDYLTSDGNVKGVTVVRVDGAPSIACGLSFQAKAKNDTAKKQEKHDFGQLAVAQMRAVRSERPEADPLGALTLAADSAGPGGLVVLADSGLQTKAPLDFRTEALLFLSPDKIVEQLRASNLLPDTAGKRVVLSGIGYAADPQKQPHPGLQRRLVAIWTAIAKAGGSTDVQVAEQANTGAALTDKPAVSPVALPEPDPVTAACGSVIELPDGGAVGFQPDQAVYREPARARSTLVTVAEFLDENPAADASATGTIAHYGADVKDAGLALDRARTVTGTLRELGVSPDQLTAHGGGWGPYEGTGDAVDQRNRRVVLQISC</sequence>
<organism evidence="2 3">
    <name type="scientific">Paractinoplanes abujensis</name>
    <dbReference type="NCBI Taxonomy" id="882441"/>
    <lineage>
        <taxon>Bacteria</taxon>
        <taxon>Bacillati</taxon>
        <taxon>Actinomycetota</taxon>
        <taxon>Actinomycetes</taxon>
        <taxon>Micromonosporales</taxon>
        <taxon>Micromonosporaceae</taxon>
        <taxon>Paractinoplanes</taxon>
    </lineage>
</organism>
<name>A0A7W7CK51_9ACTN</name>
<dbReference type="SUPFAM" id="SSF103088">
    <property type="entry name" value="OmpA-like"/>
    <property type="match status" value="1"/>
</dbReference>
<keyword evidence="1" id="KW-0732">Signal</keyword>
<gene>
    <name evidence="2" type="ORF">BKA14_000150</name>
</gene>
<feature type="signal peptide" evidence="1">
    <location>
        <begin position="1"/>
        <end position="23"/>
    </location>
</feature>
<keyword evidence="3" id="KW-1185">Reference proteome</keyword>